<dbReference type="PANTHER" id="PTHR37809:SF1">
    <property type="entry name" value="RIBOSOMAL PROTEIN S12 METHYLTHIOTRANSFERASE ACCESSORY FACTOR YCAO"/>
    <property type="match status" value="1"/>
</dbReference>
<organism evidence="2">
    <name type="scientific">Pseudomonas tritici</name>
    <dbReference type="NCBI Taxonomy" id="2745518"/>
    <lineage>
        <taxon>Bacteria</taxon>
        <taxon>Pseudomonadati</taxon>
        <taxon>Pseudomonadota</taxon>
        <taxon>Gammaproteobacteria</taxon>
        <taxon>Pseudomonadales</taxon>
        <taxon>Pseudomonadaceae</taxon>
        <taxon>Pseudomonas</taxon>
    </lineage>
</organism>
<evidence type="ECO:0000313" key="3">
    <source>
        <dbReference type="EMBL" id="QXH81811.1"/>
    </source>
</evidence>
<reference evidence="2" key="1">
    <citation type="journal article" date="2020" name="Microorganisms">
        <title>Reliable Identification of Environmental Pseudomonas Isolates Using the rpoD Gene.</title>
        <authorList>
            <consortium name="The Broad Institute Genome Sequencing Platform"/>
            <person name="Girard L."/>
            <person name="Lood C."/>
            <person name="Rokni-Zadeh H."/>
            <person name="van Noort V."/>
            <person name="Lavigne R."/>
            <person name="De Mot R."/>
        </authorList>
    </citation>
    <scope>NUCLEOTIDE SEQUENCE [LARGE SCALE GENOMIC DNA]</scope>
    <source>
        <strain evidence="2">SWRI145</strain>
    </source>
</reference>
<reference evidence="3" key="2">
    <citation type="submission" date="2021-06" db="EMBL/GenBank/DDBJ databases">
        <title>Updating the genus Pseudomonas: Description of 43 new species and partition of the Pseudomonas putida group.</title>
        <authorList>
            <person name="Girard L."/>
            <person name="Lood C."/>
            <person name="Vandamme P."/>
            <person name="Rokni-Zadeh H."/>
            <person name="van Noort V."/>
            <person name="Hofte M."/>
            <person name="Lavigne R."/>
            <person name="De Mot R."/>
        </authorList>
    </citation>
    <scope>NUCLEOTIDE SEQUENCE</scope>
    <source>
        <strain evidence="3">SWRI145</strain>
    </source>
</reference>
<dbReference type="PANTHER" id="PTHR37809">
    <property type="entry name" value="RIBOSOMAL PROTEIN S12 METHYLTHIOTRANSFERASE ACCESSORY FACTOR YCAO"/>
    <property type="match status" value="1"/>
</dbReference>
<dbReference type="AlphaFoldDB" id="A0A8H9YQJ2"/>
<protein>
    <submittedName>
        <fullName evidence="2">YcaO-like family protein</fullName>
    </submittedName>
</protein>
<feature type="domain" description="YcaO" evidence="1">
    <location>
        <begin position="60"/>
        <end position="414"/>
    </location>
</feature>
<dbReference type="KEGG" id="ptrt:HU722_0017540"/>
<name>A0A8H9YQJ2_9PSED</name>
<dbReference type="Proteomes" id="UP000615613">
    <property type="component" value="Chromosome"/>
</dbReference>
<proteinExistence type="predicted"/>
<sequence length="414" mass="45584">MSIPQAIAPERCQTLVLAHHQILAQLSALNLRAHLRIVGEGELCVQACLYDAHAIEVARGAGKGPPAAARVGALYEALEHYLSDDLHASPLHCQASGYFVDHPQFVDDSALALLVAQQEDAVVCRTYRSLVDDQSFSYPLALTCPRYCEQPLHNDPTDLRVLRRYSSNSGTAIGATADEALLHALNETIERDALSLFLLEHFYYQRPLSRLRRVYPDSLGPEARAVLQTLSQPFDAEVVLLDISREFCATTCLAFINTPCAMPTVYGSGTSLTPAHAAWRALTELAQLQALAVEPPLSRHLLNAQRHLARFPRLQRCLQFAPERLMAQPVEWVQLHERPAPTGLGEQITLLVGDMASHNLTPGVCRLFQSQLGTTLVQVVIPGLERFFLVSTGNIVVPQQRGRRLCGESQVATL</sequence>
<dbReference type="InterPro" id="IPR003776">
    <property type="entry name" value="YcaO-like_dom"/>
</dbReference>
<accession>A0A8H9YQJ2</accession>
<evidence type="ECO:0000313" key="4">
    <source>
        <dbReference type="Proteomes" id="UP000615613"/>
    </source>
</evidence>
<keyword evidence="4" id="KW-1185">Reference proteome</keyword>
<dbReference type="Gene3D" id="3.30.1330.230">
    <property type="match status" value="1"/>
</dbReference>
<dbReference type="RefSeq" id="WP_083213970.1">
    <property type="nucleotide sequence ID" value="NZ_CP077084.1"/>
</dbReference>
<dbReference type="PROSITE" id="PS51664">
    <property type="entry name" value="YCAO"/>
    <property type="match status" value="1"/>
</dbReference>
<gene>
    <name evidence="3" type="ORF">HU722_0017540</name>
    <name evidence="2" type="ORF">HU722_13675</name>
</gene>
<evidence type="ECO:0000259" key="1">
    <source>
        <dbReference type="PROSITE" id="PS51664"/>
    </source>
</evidence>
<dbReference type="Pfam" id="PF02624">
    <property type="entry name" value="YcaO"/>
    <property type="match status" value="1"/>
</dbReference>
<dbReference type="EMBL" id="JABWQF010000007">
    <property type="protein sequence ID" value="MBC3292569.1"/>
    <property type="molecule type" value="Genomic_DNA"/>
</dbReference>
<evidence type="ECO:0000313" key="2">
    <source>
        <dbReference type="EMBL" id="MBC3292569.1"/>
    </source>
</evidence>
<dbReference type="EMBL" id="CP077084">
    <property type="protein sequence ID" value="QXH81811.1"/>
    <property type="molecule type" value="Genomic_DNA"/>
</dbReference>